<dbReference type="Proteomes" id="UP001596201">
    <property type="component" value="Unassembled WGS sequence"/>
</dbReference>
<dbReference type="PROSITE" id="PS00028">
    <property type="entry name" value="ZINC_FINGER_C2H2_1"/>
    <property type="match status" value="1"/>
</dbReference>
<protein>
    <recommendedName>
        <fullName evidence="1">C2H2-type domain-containing protein</fullName>
    </recommendedName>
</protein>
<dbReference type="SMART" id="SM00355">
    <property type="entry name" value="ZnF_C2H2"/>
    <property type="match status" value="1"/>
</dbReference>
<feature type="domain" description="C2H2-type" evidence="1">
    <location>
        <begin position="19"/>
        <end position="42"/>
    </location>
</feature>
<gene>
    <name evidence="2" type="ORF">ACFPJ5_00760</name>
</gene>
<accession>A0ABD5R617</accession>
<dbReference type="Gene3D" id="3.30.160.60">
    <property type="entry name" value="Classic Zinc Finger"/>
    <property type="match status" value="1"/>
</dbReference>
<dbReference type="InterPro" id="IPR036236">
    <property type="entry name" value="Znf_C2H2_sf"/>
</dbReference>
<sequence length="72" mass="8681">MRIHHAHSHDESLVRRDTFRCPTCDKQFQTKQGFSRHLSELHPSYWKRVQSDGMRLIPDWEHETPESPPEKE</sequence>
<evidence type="ECO:0000259" key="1">
    <source>
        <dbReference type="PROSITE" id="PS50157"/>
    </source>
</evidence>
<dbReference type="PROSITE" id="PS50157">
    <property type="entry name" value="ZINC_FINGER_C2H2_2"/>
    <property type="match status" value="1"/>
</dbReference>
<dbReference type="EMBL" id="JBHSKX010000001">
    <property type="protein sequence ID" value="MFC5365451.1"/>
    <property type="molecule type" value="Genomic_DNA"/>
</dbReference>
<proteinExistence type="predicted"/>
<evidence type="ECO:0000313" key="3">
    <source>
        <dbReference type="Proteomes" id="UP001596201"/>
    </source>
</evidence>
<dbReference type="SUPFAM" id="SSF57667">
    <property type="entry name" value="beta-beta-alpha zinc fingers"/>
    <property type="match status" value="1"/>
</dbReference>
<evidence type="ECO:0000313" key="2">
    <source>
        <dbReference type="EMBL" id="MFC5365451.1"/>
    </source>
</evidence>
<name>A0ABD5R617_9EURY</name>
<reference evidence="2 3" key="1">
    <citation type="journal article" date="2019" name="Int. J. Syst. Evol. Microbiol.">
        <title>The Global Catalogue of Microorganisms (GCM) 10K type strain sequencing project: providing services to taxonomists for standard genome sequencing and annotation.</title>
        <authorList>
            <consortium name="The Broad Institute Genomics Platform"/>
            <consortium name="The Broad Institute Genome Sequencing Center for Infectious Disease"/>
            <person name="Wu L."/>
            <person name="Ma J."/>
        </authorList>
    </citation>
    <scope>NUCLEOTIDE SEQUENCE [LARGE SCALE GENOMIC DNA]</scope>
    <source>
        <strain evidence="2 3">CGMCC 1.12237</strain>
    </source>
</reference>
<organism evidence="2 3">
    <name type="scientific">Salinirubrum litoreum</name>
    <dbReference type="NCBI Taxonomy" id="1126234"/>
    <lineage>
        <taxon>Archaea</taxon>
        <taxon>Methanobacteriati</taxon>
        <taxon>Methanobacteriota</taxon>
        <taxon>Stenosarchaea group</taxon>
        <taxon>Halobacteria</taxon>
        <taxon>Halobacteriales</taxon>
        <taxon>Haloferacaceae</taxon>
        <taxon>Salinirubrum</taxon>
    </lineage>
</organism>
<comment type="caution">
    <text evidence="2">The sequence shown here is derived from an EMBL/GenBank/DDBJ whole genome shotgun (WGS) entry which is preliminary data.</text>
</comment>
<dbReference type="AlphaFoldDB" id="A0ABD5R617"/>
<dbReference type="InterPro" id="IPR013087">
    <property type="entry name" value="Znf_C2H2_type"/>
</dbReference>
<keyword evidence="3" id="KW-1185">Reference proteome</keyword>
<dbReference type="RefSeq" id="WP_380699628.1">
    <property type="nucleotide sequence ID" value="NZ_JBHSKX010000001.1"/>
</dbReference>